<gene>
    <name evidence="1" type="ORF">SAMN02787118_103129</name>
</gene>
<dbReference type="AlphaFoldDB" id="A0A1I2EWQ6"/>
<proteinExistence type="predicted"/>
<accession>A0A1I2EWQ6</accession>
<evidence type="ECO:0008006" key="3">
    <source>
        <dbReference type="Google" id="ProtNLM"/>
    </source>
</evidence>
<dbReference type="Proteomes" id="UP000181942">
    <property type="component" value="Unassembled WGS sequence"/>
</dbReference>
<reference evidence="1 2" key="1">
    <citation type="submission" date="2016-10" db="EMBL/GenBank/DDBJ databases">
        <authorList>
            <person name="de Groot N.N."/>
        </authorList>
    </citation>
    <scope>NUCLEOTIDE SEQUENCE [LARGE SCALE GENOMIC DNA]</scope>
    <source>
        <strain evidence="1 2">OK461</strain>
    </source>
</reference>
<evidence type="ECO:0000313" key="2">
    <source>
        <dbReference type="Proteomes" id="UP000181942"/>
    </source>
</evidence>
<protein>
    <recommendedName>
        <fullName evidence="3">DNA (Cytosine-5)-methyltransferase 1</fullName>
    </recommendedName>
</protein>
<name>A0A1I2EWQ6_9ACTN</name>
<dbReference type="EMBL" id="FONR01000003">
    <property type="protein sequence ID" value="SFE97143.1"/>
    <property type="molecule type" value="Genomic_DNA"/>
</dbReference>
<evidence type="ECO:0000313" key="1">
    <source>
        <dbReference type="EMBL" id="SFE97143.1"/>
    </source>
</evidence>
<sequence>MTQPTDIRRALAGLEPFRVLDAFSCIGGATNGYWRGAAA</sequence>
<organism evidence="1 2">
    <name type="scientific">Streptomyces mirabilis</name>
    <dbReference type="NCBI Taxonomy" id="68239"/>
    <lineage>
        <taxon>Bacteria</taxon>
        <taxon>Bacillati</taxon>
        <taxon>Actinomycetota</taxon>
        <taxon>Actinomycetes</taxon>
        <taxon>Kitasatosporales</taxon>
        <taxon>Streptomycetaceae</taxon>
        <taxon>Streptomyces</taxon>
    </lineage>
</organism>